<dbReference type="Proteomes" id="UP000198959">
    <property type="component" value="Unassembled WGS sequence"/>
</dbReference>
<proteinExistence type="predicted"/>
<accession>A0A1C6T7F0</accession>
<dbReference type="RefSeq" id="WP_091647447.1">
    <property type="nucleotide sequence ID" value="NZ_FMHW01000002.1"/>
</dbReference>
<reference evidence="2" key="1">
    <citation type="submission" date="2016-06" db="EMBL/GenBank/DDBJ databases">
        <authorList>
            <person name="Varghese N."/>
            <person name="Submissions Spin"/>
        </authorList>
    </citation>
    <scope>NUCLEOTIDE SEQUENCE [LARGE SCALE GENOMIC DNA]</scope>
    <source>
        <strain evidence="2">DSM 43817</strain>
    </source>
</reference>
<dbReference type="Pfam" id="PF14106">
    <property type="entry name" value="DUF4279"/>
    <property type="match status" value="1"/>
</dbReference>
<dbReference type="OrthoDB" id="4164081at2"/>
<dbReference type="InterPro" id="IPR025459">
    <property type="entry name" value="DUF4279"/>
</dbReference>
<dbReference type="EMBL" id="FMHW01000002">
    <property type="protein sequence ID" value="SCL37589.1"/>
    <property type="molecule type" value="Genomic_DNA"/>
</dbReference>
<evidence type="ECO:0000313" key="2">
    <source>
        <dbReference type="Proteomes" id="UP000198959"/>
    </source>
</evidence>
<gene>
    <name evidence="1" type="ORF">GA0074692_4719</name>
</gene>
<keyword evidence="2" id="KW-1185">Reference proteome</keyword>
<evidence type="ECO:0008006" key="3">
    <source>
        <dbReference type="Google" id="ProtNLM"/>
    </source>
</evidence>
<dbReference type="STRING" id="145854.GA0074692_4719"/>
<protein>
    <recommendedName>
        <fullName evidence="3">DUF4279 domain-containing protein</fullName>
    </recommendedName>
</protein>
<evidence type="ECO:0000313" key="1">
    <source>
        <dbReference type="EMBL" id="SCL37589.1"/>
    </source>
</evidence>
<dbReference type="AlphaFoldDB" id="A0A1C6T7F0"/>
<name>A0A1C6T7F0_9ACTN</name>
<sequence>MRVRQYVYFSLQSDQMPADEMAARLDMEADEAKVKASRRANPPVPRCHAWKVVCRDDGLTVDEQIDQVIGRLQPITDRIAALAREIDASEGEWPAATLQVVRYFGDEDSEEENPQPDDTDLVRLPSQHQLLGWHLDRRVLEFLQNTGAELDVDEYGY</sequence>
<organism evidence="1 2">
    <name type="scientific">Micromonospora pallida</name>
    <dbReference type="NCBI Taxonomy" id="145854"/>
    <lineage>
        <taxon>Bacteria</taxon>
        <taxon>Bacillati</taxon>
        <taxon>Actinomycetota</taxon>
        <taxon>Actinomycetes</taxon>
        <taxon>Micromonosporales</taxon>
        <taxon>Micromonosporaceae</taxon>
        <taxon>Micromonospora</taxon>
    </lineage>
</organism>